<dbReference type="Proteomes" id="UP001058124">
    <property type="component" value="Unassembled WGS sequence"/>
</dbReference>
<comment type="caution">
    <text evidence="1">The sequence shown here is derived from an EMBL/GenBank/DDBJ whole genome shotgun (WGS) entry which is preliminary data.</text>
</comment>
<proteinExistence type="predicted"/>
<dbReference type="AlphaFoldDB" id="A0AAV5MXD0"/>
<accession>A0AAV5MXD0</accession>
<evidence type="ECO:0008006" key="3">
    <source>
        <dbReference type="Google" id="ProtNLM"/>
    </source>
</evidence>
<sequence>MKDSFNFKTRSIEVFEDDGKKVITAAVDVSIEDLSTHMTVYATIPYDEKLTISQVEEQLVAKAKSKLKAIAEFI</sequence>
<reference evidence="1" key="1">
    <citation type="submission" date="2022-06" db="EMBL/GenBank/DDBJ databases">
        <title>Draft genome sequences of Leminorella grimontii str. JCM5902.</title>
        <authorList>
            <person name="Wakabayashi Y."/>
            <person name="Kojima K."/>
        </authorList>
    </citation>
    <scope>NUCLEOTIDE SEQUENCE</scope>
    <source>
        <strain evidence="1">JCM 5902</strain>
    </source>
</reference>
<organism evidence="1 2">
    <name type="scientific">Leminorella grimontii</name>
    <dbReference type="NCBI Taxonomy" id="82981"/>
    <lineage>
        <taxon>Bacteria</taxon>
        <taxon>Pseudomonadati</taxon>
        <taxon>Pseudomonadota</taxon>
        <taxon>Gammaproteobacteria</taxon>
        <taxon>Enterobacterales</taxon>
        <taxon>Budviciaceae</taxon>
        <taxon>Leminorella</taxon>
    </lineage>
</organism>
<name>A0AAV5MXD0_9GAMM</name>
<dbReference type="EMBL" id="BRLH01000001">
    <property type="protein sequence ID" value="GKX54112.1"/>
    <property type="molecule type" value="Genomic_DNA"/>
</dbReference>
<evidence type="ECO:0000313" key="2">
    <source>
        <dbReference type="Proteomes" id="UP001058124"/>
    </source>
</evidence>
<evidence type="ECO:0000313" key="1">
    <source>
        <dbReference type="EMBL" id="GKX54112.1"/>
    </source>
</evidence>
<keyword evidence="2" id="KW-1185">Reference proteome</keyword>
<dbReference type="RefSeq" id="WP_027272712.1">
    <property type="nucleotide sequence ID" value="NZ_BRLH01000001.1"/>
</dbReference>
<gene>
    <name evidence="1" type="ORF">SOASR030_02240</name>
</gene>
<protein>
    <recommendedName>
        <fullName evidence="3">Phage protein</fullName>
    </recommendedName>
</protein>